<dbReference type="InterPro" id="IPR036890">
    <property type="entry name" value="HATPase_C_sf"/>
</dbReference>
<dbReference type="InterPro" id="IPR011856">
    <property type="entry name" value="tRNA_endonuc-like_dom_sf"/>
</dbReference>
<dbReference type="Gene3D" id="3.30.565.10">
    <property type="entry name" value="Histidine kinase-like ATPase, C-terminal domain"/>
    <property type="match status" value="1"/>
</dbReference>
<reference evidence="2" key="1">
    <citation type="journal article" date="2016" name="Toxins">
        <title>The Draft Genome Sequence of the Yersinia entomophaga Entomopathogenic Type Strain MH96T.</title>
        <authorList>
            <person name="Hurst M.R."/>
            <person name="Beattie A."/>
            <person name="Altermann E."/>
            <person name="Moraga R.M."/>
            <person name="Harper L.A."/>
            <person name="Calder J."/>
            <person name="Laugraud A."/>
        </authorList>
    </citation>
    <scope>NUCLEOTIDE SEQUENCE [LARGE SCALE GENOMIC DNA]</scope>
    <source>
        <strain evidence="2">MH96</strain>
    </source>
</reference>
<protein>
    <recommendedName>
        <fullName evidence="3">DNA mismatch repair protein</fullName>
    </recommendedName>
</protein>
<accession>A0ABN4PU38</accession>
<evidence type="ECO:0000313" key="2">
    <source>
        <dbReference type="Proteomes" id="UP000266744"/>
    </source>
</evidence>
<gene>
    <name evidence="1" type="ORF">PL78_04190</name>
</gene>
<dbReference type="RefSeq" id="WP_064513399.1">
    <property type="nucleotide sequence ID" value="NZ_CP010029.1"/>
</dbReference>
<dbReference type="Gene3D" id="3.40.1350.10">
    <property type="match status" value="1"/>
</dbReference>
<evidence type="ECO:0008006" key="3">
    <source>
        <dbReference type="Google" id="ProtNLM"/>
    </source>
</evidence>
<name>A0ABN4PU38_YERET</name>
<keyword evidence="2" id="KW-1185">Reference proteome</keyword>
<dbReference type="SUPFAM" id="SSF55874">
    <property type="entry name" value="ATPase domain of HSP90 chaperone/DNA topoisomerase II/histidine kinase"/>
    <property type="match status" value="1"/>
</dbReference>
<dbReference type="EMBL" id="CP010029">
    <property type="protein sequence ID" value="ANI29039.1"/>
    <property type="molecule type" value="Genomic_DNA"/>
</dbReference>
<evidence type="ECO:0000313" key="1">
    <source>
        <dbReference type="EMBL" id="ANI29039.1"/>
    </source>
</evidence>
<dbReference type="Pfam" id="PF13589">
    <property type="entry name" value="HATPase_c_3"/>
    <property type="match status" value="1"/>
</dbReference>
<proteinExistence type="predicted"/>
<dbReference type="Proteomes" id="UP000266744">
    <property type="component" value="Chromosome"/>
</dbReference>
<sequence>MSRITVKAGADFLTGLAHAKPVAALSELIWNGFDAKSKRVEIEIKTDLAFGGIEAILIKDYGTGIAHNKVVDYFGNLGESWKKAEKANGDRSLHGQFGRGRFKSLSLGEQVHWKTVFEKNGSKYKYTISTDANKINDFTISEPELADDEDVGTQVEIYNASNTAELLLTEDALADLIMEFALFLTEYPSRKLIFLGKSVSPFDAWSDKQDYDIGGVSLPDGSLINASLTIIEWKKKVHRELHYCDLLGFSLYKEKIGQIIRAPGYDFTLYAKCDYFKTLSNKNEVSLGELIPEVRAIKDAIIQRAKIHFLDKAFLNKSKIVDSWKEQEIYPYNDDVLQGPTEVIERKVFDILAVNVQSYLKSFESADRKTKKFTFMLLSQAIKQNPTSVQKILTEVLGLKSKEQDELAALLERTTLSSIISASQIVSNRVDFINGLDNLLHDKNTKKTLLERDQLHKIIEKEAWLFREDFFLAGSEDWLEDVLKKHIKHLGKRYDEDDNEPVLLPDGRQGRVDLMFAKCRQPYEGYTEYLVVELKRPSQKINYDVIGQVEKYALSVSGDERFDHTKSKWTFIAVSNSMDEYAERRANQRGWPKGKTLDDAELNVEVWVMIWAEVLNAARAKLSFFSKQLNLEASRDDATCYLEKTHREFIPVINSTEEV</sequence>
<organism evidence="1 2">
    <name type="scientific">Yersinia entomophaga</name>
    <dbReference type="NCBI Taxonomy" id="935293"/>
    <lineage>
        <taxon>Bacteria</taxon>
        <taxon>Pseudomonadati</taxon>
        <taxon>Pseudomonadota</taxon>
        <taxon>Gammaproteobacteria</taxon>
        <taxon>Enterobacterales</taxon>
        <taxon>Yersiniaceae</taxon>
        <taxon>Yersinia</taxon>
    </lineage>
</organism>